<comment type="catalytic activity">
    <reaction evidence="8">
        <text>L-glutamyl-tRNA(Gln) + L-glutamine + ATP + H2O = L-glutaminyl-tRNA(Gln) + L-glutamate + ADP + phosphate + H(+)</text>
        <dbReference type="Rhea" id="RHEA:17521"/>
        <dbReference type="Rhea" id="RHEA-COMP:9681"/>
        <dbReference type="Rhea" id="RHEA-COMP:9684"/>
        <dbReference type="ChEBI" id="CHEBI:15377"/>
        <dbReference type="ChEBI" id="CHEBI:15378"/>
        <dbReference type="ChEBI" id="CHEBI:29985"/>
        <dbReference type="ChEBI" id="CHEBI:30616"/>
        <dbReference type="ChEBI" id="CHEBI:43474"/>
        <dbReference type="ChEBI" id="CHEBI:58359"/>
        <dbReference type="ChEBI" id="CHEBI:78520"/>
        <dbReference type="ChEBI" id="CHEBI:78521"/>
        <dbReference type="ChEBI" id="CHEBI:456216"/>
        <dbReference type="EC" id="6.3.5.7"/>
    </reaction>
</comment>
<feature type="non-terminal residue" evidence="10">
    <location>
        <position position="452"/>
    </location>
</feature>
<evidence type="ECO:0000256" key="8">
    <source>
        <dbReference type="ARBA" id="ARBA00047407"/>
    </source>
</evidence>
<protein>
    <recommendedName>
        <fullName evidence="2">glutaminyl-tRNA synthase (glutamine-hydrolyzing)</fullName>
        <ecNumber evidence="2">6.3.5.7</ecNumber>
    </recommendedName>
</protein>
<dbReference type="Proteomes" id="UP001168575">
    <property type="component" value="Unassembled WGS sequence"/>
</dbReference>
<dbReference type="GO" id="GO:0005524">
    <property type="term" value="F:ATP binding"/>
    <property type="evidence" value="ECO:0007669"/>
    <property type="project" value="UniProtKB-KW"/>
</dbReference>
<gene>
    <name evidence="10" type="primary">gatA</name>
    <name evidence="10" type="ORF">Q3982_09805</name>
</gene>
<dbReference type="GO" id="GO:0050567">
    <property type="term" value="F:glutaminyl-tRNA synthase (glutamine-hydrolyzing) activity"/>
    <property type="evidence" value="ECO:0007669"/>
    <property type="project" value="UniProtKB-EC"/>
</dbReference>
<proteinExistence type="inferred from homology"/>
<dbReference type="Gene3D" id="3.90.1300.10">
    <property type="entry name" value="Amidase signature (AS) domain"/>
    <property type="match status" value="1"/>
</dbReference>
<dbReference type="HAMAP" id="MF_00120">
    <property type="entry name" value="GatA"/>
    <property type="match status" value="1"/>
</dbReference>
<dbReference type="Pfam" id="PF01425">
    <property type="entry name" value="Amidase"/>
    <property type="match status" value="1"/>
</dbReference>
<comment type="similarity">
    <text evidence="1">Belongs to the amidase family. GatA subfamily.</text>
</comment>
<evidence type="ECO:0000313" key="10">
    <source>
        <dbReference type="EMBL" id="MDO4842958.1"/>
    </source>
</evidence>
<evidence type="ECO:0000256" key="2">
    <source>
        <dbReference type="ARBA" id="ARBA00012739"/>
    </source>
</evidence>
<keyword evidence="4" id="KW-0547">Nucleotide-binding</keyword>
<reference evidence="10" key="1">
    <citation type="submission" date="2023-07" db="EMBL/GenBank/DDBJ databases">
        <title>Between Cages and Wild: Unraveling the Impact of Captivity on Animal Microbiomes and Antimicrobial Resistance.</title>
        <authorList>
            <person name="Schmartz G.P."/>
            <person name="Rehner J."/>
            <person name="Schuff M.J."/>
            <person name="Becker S.L."/>
            <person name="Kravczyk M."/>
            <person name="Gurevich A."/>
            <person name="Francke R."/>
            <person name="Mueller R."/>
            <person name="Keller V."/>
            <person name="Keller A."/>
        </authorList>
    </citation>
    <scope>NUCLEOTIDE SEQUENCE</scope>
    <source>
        <strain evidence="10">S12M_St_49</strain>
    </source>
</reference>
<dbReference type="PROSITE" id="PS00571">
    <property type="entry name" value="AMIDASES"/>
    <property type="match status" value="1"/>
</dbReference>
<comment type="function">
    <text evidence="7">Allows the formation of correctly charged Gln-tRNA(Gln) through the transamidation of misacylated Glu-tRNA(Gln) in organisms which lack glutaminyl-tRNA synthetase. The reaction takes place in the presence of glutamine and ATP through an activated gamma-phospho-Glu-tRNA(Gln).</text>
</comment>
<keyword evidence="11" id="KW-1185">Reference proteome</keyword>
<dbReference type="GO" id="GO:0006412">
    <property type="term" value="P:translation"/>
    <property type="evidence" value="ECO:0007669"/>
    <property type="project" value="UniProtKB-KW"/>
</dbReference>
<dbReference type="EMBL" id="JAUMVS010000390">
    <property type="protein sequence ID" value="MDO4842958.1"/>
    <property type="molecule type" value="Genomic_DNA"/>
</dbReference>
<keyword evidence="3" id="KW-0436">Ligase</keyword>
<evidence type="ECO:0000259" key="9">
    <source>
        <dbReference type="Pfam" id="PF01425"/>
    </source>
</evidence>
<evidence type="ECO:0000313" key="11">
    <source>
        <dbReference type="Proteomes" id="UP001168575"/>
    </source>
</evidence>
<dbReference type="SUPFAM" id="SSF75304">
    <property type="entry name" value="Amidase signature (AS) enzymes"/>
    <property type="match status" value="1"/>
</dbReference>
<dbReference type="PANTHER" id="PTHR11895:SF7">
    <property type="entry name" value="GLUTAMYL-TRNA(GLN) AMIDOTRANSFERASE SUBUNIT A, MITOCHONDRIAL"/>
    <property type="match status" value="1"/>
</dbReference>
<dbReference type="AlphaFoldDB" id="A0AA43RJH4"/>
<dbReference type="InterPro" id="IPR023631">
    <property type="entry name" value="Amidase_dom"/>
</dbReference>
<evidence type="ECO:0000256" key="1">
    <source>
        <dbReference type="ARBA" id="ARBA00008069"/>
    </source>
</evidence>
<name>A0AA43RJH4_9ACTN</name>
<evidence type="ECO:0000256" key="5">
    <source>
        <dbReference type="ARBA" id="ARBA00022840"/>
    </source>
</evidence>
<evidence type="ECO:0000256" key="4">
    <source>
        <dbReference type="ARBA" id="ARBA00022741"/>
    </source>
</evidence>
<accession>A0AA43RJH4</accession>
<evidence type="ECO:0000256" key="6">
    <source>
        <dbReference type="ARBA" id="ARBA00022917"/>
    </source>
</evidence>
<evidence type="ECO:0000256" key="3">
    <source>
        <dbReference type="ARBA" id="ARBA00022598"/>
    </source>
</evidence>
<comment type="caution">
    <text evidence="10">The sequence shown here is derived from an EMBL/GenBank/DDBJ whole genome shotgun (WGS) entry which is preliminary data.</text>
</comment>
<dbReference type="PANTHER" id="PTHR11895">
    <property type="entry name" value="TRANSAMIDASE"/>
    <property type="match status" value="1"/>
</dbReference>
<dbReference type="InterPro" id="IPR020556">
    <property type="entry name" value="Amidase_CS"/>
</dbReference>
<keyword evidence="5" id="KW-0067">ATP-binding</keyword>
<feature type="domain" description="Amidase" evidence="9">
    <location>
        <begin position="26"/>
        <end position="442"/>
    </location>
</feature>
<dbReference type="InterPro" id="IPR004412">
    <property type="entry name" value="GatA"/>
</dbReference>
<dbReference type="InterPro" id="IPR000120">
    <property type="entry name" value="Amidase"/>
</dbReference>
<sequence>MGDIIKLSALALGEKIRRGEIKIAEVLDAVYKSEEENRRLNCFITLCRECAYEKGAEIQRRLDAGEYISPLAGVPIGIKDNIAVEGVKMTCGSRILEDYVPPVSAAAVKKLEDAGLIVVGKLNMDEFAMGSTGETSYFGAVLNPLDETRVPGGSSSGAAAAVAAGIIPLALGSDTGGSVRQPAAFCGVFGFKPTYGAVSRNGLVAYASSFDQIGVTAAAAADCAALENIISGRDGGDATSEEIKPSRADGEEFSLRGKKIGVPEEFISSCGKDIREAVAAALKKAEALGAEVEYFSLPPLEFSVPAYYIIACAQASSNLARYDGVRFGRRAENAADPTEMYIKSRSEGFGREVRRRIMLGNFVLGAGYYDAYYNRALKARRVIRDAVLNAFEKYDFLACPVYPSAAPRLGESLKDPLKTYLGDAYTVTANLAGLPAISIPCKNMCALQLMAA</sequence>
<dbReference type="EC" id="6.3.5.7" evidence="2"/>
<organism evidence="10 11">
    <name type="scientific">Phoenicibacter congonensis</name>
    <dbReference type="NCBI Taxonomy" id="1944646"/>
    <lineage>
        <taxon>Bacteria</taxon>
        <taxon>Bacillati</taxon>
        <taxon>Actinomycetota</taxon>
        <taxon>Coriobacteriia</taxon>
        <taxon>Eggerthellales</taxon>
        <taxon>Eggerthellaceae</taxon>
        <taxon>Phoenicibacter</taxon>
    </lineage>
</organism>
<dbReference type="NCBIfam" id="TIGR00132">
    <property type="entry name" value="gatA"/>
    <property type="match status" value="1"/>
</dbReference>
<keyword evidence="6" id="KW-0648">Protein biosynthesis</keyword>
<dbReference type="GO" id="GO:0030956">
    <property type="term" value="C:glutamyl-tRNA(Gln) amidotransferase complex"/>
    <property type="evidence" value="ECO:0007669"/>
    <property type="project" value="InterPro"/>
</dbReference>
<evidence type="ECO:0000256" key="7">
    <source>
        <dbReference type="ARBA" id="ARBA00025295"/>
    </source>
</evidence>
<dbReference type="InterPro" id="IPR036928">
    <property type="entry name" value="AS_sf"/>
</dbReference>